<feature type="domain" description="WW" evidence="1">
    <location>
        <begin position="79"/>
        <end position="113"/>
    </location>
</feature>
<dbReference type="Pfam" id="PF00397">
    <property type="entry name" value="WW"/>
    <property type="match status" value="1"/>
</dbReference>
<dbReference type="SMART" id="SM00456">
    <property type="entry name" value="WW"/>
    <property type="match status" value="1"/>
</dbReference>
<evidence type="ECO:0000313" key="3">
    <source>
        <dbReference type="Proteomes" id="UP000784294"/>
    </source>
</evidence>
<dbReference type="PROSITE" id="PS50020">
    <property type="entry name" value="WW_DOMAIN_2"/>
    <property type="match status" value="1"/>
</dbReference>
<dbReference type="InterPro" id="IPR036020">
    <property type="entry name" value="WW_dom_sf"/>
</dbReference>
<dbReference type="OrthoDB" id="77957at2759"/>
<organism evidence="2 3">
    <name type="scientific">Protopolystoma xenopodis</name>
    <dbReference type="NCBI Taxonomy" id="117903"/>
    <lineage>
        <taxon>Eukaryota</taxon>
        <taxon>Metazoa</taxon>
        <taxon>Spiralia</taxon>
        <taxon>Lophotrochozoa</taxon>
        <taxon>Platyhelminthes</taxon>
        <taxon>Monogenea</taxon>
        <taxon>Polyopisthocotylea</taxon>
        <taxon>Polystomatidea</taxon>
        <taxon>Polystomatidae</taxon>
        <taxon>Protopolystoma</taxon>
    </lineage>
</organism>
<sequence>MAQLSSLPILSDAHLAALLSLVPDFNPGANIDSRFCYSTTFRSAPSDSSCIQPQKLEYNQLLSLAFNSGDDGLDCSQLVLLPTDWRSVKDSASGKSYFYHEVTRQVQWDPPPGALVMPASKMNGPKSFSQNRQFISKLISIL</sequence>
<evidence type="ECO:0000313" key="2">
    <source>
        <dbReference type="EMBL" id="VEL39922.1"/>
    </source>
</evidence>
<keyword evidence="3" id="KW-1185">Reference proteome</keyword>
<dbReference type="InterPro" id="IPR001202">
    <property type="entry name" value="WW_dom"/>
</dbReference>
<dbReference type="Gene3D" id="2.20.70.10">
    <property type="match status" value="1"/>
</dbReference>
<accession>A0A448XM22</accession>
<dbReference type="AlphaFoldDB" id="A0A448XM22"/>
<protein>
    <recommendedName>
        <fullName evidence="1">WW domain-containing protein</fullName>
    </recommendedName>
</protein>
<reference evidence="2" key="1">
    <citation type="submission" date="2018-11" db="EMBL/GenBank/DDBJ databases">
        <authorList>
            <consortium name="Pathogen Informatics"/>
        </authorList>
    </citation>
    <scope>NUCLEOTIDE SEQUENCE</scope>
</reference>
<gene>
    <name evidence="2" type="ORF">PXEA_LOCUS33362</name>
</gene>
<dbReference type="CDD" id="cd00201">
    <property type="entry name" value="WW"/>
    <property type="match status" value="1"/>
</dbReference>
<proteinExistence type="predicted"/>
<comment type="caution">
    <text evidence="2">The sequence shown here is derived from an EMBL/GenBank/DDBJ whole genome shotgun (WGS) entry which is preliminary data.</text>
</comment>
<dbReference type="Proteomes" id="UP000784294">
    <property type="component" value="Unassembled WGS sequence"/>
</dbReference>
<dbReference type="EMBL" id="CAAALY010263005">
    <property type="protein sequence ID" value="VEL39922.1"/>
    <property type="molecule type" value="Genomic_DNA"/>
</dbReference>
<dbReference type="SUPFAM" id="SSF51045">
    <property type="entry name" value="WW domain"/>
    <property type="match status" value="1"/>
</dbReference>
<name>A0A448XM22_9PLAT</name>
<evidence type="ECO:0000259" key="1">
    <source>
        <dbReference type="PROSITE" id="PS50020"/>
    </source>
</evidence>